<sequence length="849" mass="92341">MCDVPIPVSPPPASRIRRTPELLAPAGDRQCIRAAIENGADAVYFGLNVGFNARARAENMGPADLPEIMAELHQRGVRGYVTLNTLVFSDELDAVEPLIRQISAAGVDAVLVQDIGLARLVRAIAPDLPIHASTQMTMTSAETIRELEGLEIERIVLARELSVKEIGAIASETPIEIEAFVHGALCVAYSGQCLTSESLGGRSANRGQCAQACRLPYELVCDGEDVDLGDVKYLLSPQDLAAYALADDLIDAGVSCFKIEGRLKTPEYVANITRHYRRAIDAAVAGKASPLSGEDVQEMELSFSRGFSPGWLGGCDHKVLVPGLSSAKRGVLLGEIVRLAGERVVVRLQAGIAAGDGVVFEGDRAARDEQGGRILKLERDRHEVHGAATAGVVDLLFHHGAVDVSRLWPGQKLWKTDDPRLNAKLRKTFQTLDPQRRVAVDLDVHAEAGQQLRVSARTATGYRVEVATDGPLEPARRHTLTEAHLREQLGRLGGTNYELQSLHATIIGAPMLPLSVSSILRHEMVRRLDELATAPPARRITAGPVLPALRAALPNRAPDGESSPPILHILGRNLEQLVAAMDSGATHLTADFSDIRHYTDAVRLGRDRNVTVAVATPRIQKPGEMGLFRRMAKDAPAAVLVRNLSGLAFFRELGIPVLADFSLNVTNELTAHWLMEKGARTITASYDMNRDQLLALVQALPPQWLEVVIHQHMPMFHMEHCVFCAVLSPGTNKTNCGRPCDDHVVQLRDRVGMEHPLTADVGCRNTLFNAQAQSGAEAVTGLLQQGVRRFRIEFLEESPSEVRRTIDLYRDLLAGQASATGVWTELKAMNRVGVTRGTLESRRDPLAIL</sequence>
<evidence type="ECO:0000313" key="3">
    <source>
        <dbReference type="Proteomes" id="UP000315700"/>
    </source>
</evidence>
<dbReference type="PANTHER" id="PTHR30217:SF10">
    <property type="entry name" value="23S RRNA 5-HYDROXYCYTIDINE C2501 SYNTHASE"/>
    <property type="match status" value="1"/>
</dbReference>
<dbReference type="KEGG" id="ccos:Pan44_37130"/>
<dbReference type="PANTHER" id="PTHR30217">
    <property type="entry name" value="PEPTIDASE U32 FAMILY"/>
    <property type="match status" value="1"/>
</dbReference>
<gene>
    <name evidence="2" type="primary">yhbU</name>
    <name evidence="2" type="ORF">Pan44_37130</name>
</gene>
<evidence type="ECO:0000313" key="2">
    <source>
        <dbReference type="EMBL" id="QDT55667.1"/>
    </source>
</evidence>
<keyword evidence="2" id="KW-0378">Hydrolase</keyword>
<evidence type="ECO:0000259" key="1">
    <source>
        <dbReference type="Pfam" id="PF12392"/>
    </source>
</evidence>
<proteinExistence type="predicted"/>
<dbReference type="InterPro" id="IPR020988">
    <property type="entry name" value="Pept_U32_collagenase"/>
</dbReference>
<keyword evidence="2" id="KW-0645">Protease</keyword>
<dbReference type="GO" id="GO:0006508">
    <property type="term" value="P:proteolysis"/>
    <property type="evidence" value="ECO:0007669"/>
    <property type="project" value="UniProtKB-KW"/>
</dbReference>
<dbReference type="FunCoup" id="A0A517SHU1">
    <property type="interactions" value="133"/>
</dbReference>
<dbReference type="Proteomes" id="UP000315700">
    <property type="component" value="Chromosome"/>
</dbReference>
<protein>
    <submittedName>
        <fullName evidence="2">Putative protease YhbU</fullName>
        <ecNumber evidence="2">3.4.-.-</ecNumber>
    </submittedName>
</protein>
<name>A0A517SHU1_9PLAN</name>
<dbReference type="Pfam" id="PF12392">
    <property type="entry name" value="DUF3656"/>
    <property type="match status" value="1"/>
</dbReference>
<dbReference type="Pfam" id="PF01136">
    <property type="entry name" value="Peptidase_U32"/>
    <property type="match status" value="2"/>
</dbReference>
<dbReference type="InterPro" id="IPR001539">
    <property type="entry name" value="Peptidase_U32"/>
</dbReference>
<dbReference type="EMBL" id="CP036271">
    <property type="protein sequence ID" value="QDT55667.1"/>
    <property type="molecule type" value="Genomic_DNA"/>
</dbReference>
<dbReference type="AlphaFoldDB" id="A0A517SHU1"/>
<dbReference type="InParanoid" id="A0A517SHU1"/>
<organism evidence="2 3">
    <name type="scientific">Caulifigura coniformis</name>
    <dbReference type="NCBI Taxonomy" id="2527983"/>
    <lineage>
        <taxon>Bacteria</taxon>
        <taxon>Pseudomonadati</taxon>
        <taxon>Planctomycetota</taxon>
        <taxon>Planctomycetia</taxon>
        <taxon>Planctomycetales</taxon>
        <taxon>Planctomycetaceae</taxon>
        <taxon>Caulifigura</taxon>
    </lineage>
</organism>
<keyword evidence="3" id="KW-1185">Reference proteome</keyword>
<accession>A0A517SHU1</accession>
<dbReference type="InterPro" id="IPR051454">
    <property type="entry name" value="RNA/ubiquinone_mod_enzymes"/>
</dbReference>
<reference evidence="2 3" key="1">
    <citation type="submission" date="2019-02" db="EMBL/GenBank/DDBJ databases">
        <title>Deep-cultivation of Planctomycetes and their phenomic and genomic characterization uncovers novel biology.</title>
        <authorList>
            <person name="Wiegand S."/>
            <person name="Jogler M."/>
            <person name="Boedeker C."/>
            <person name="Pinto D."/>
            <person name="Vollmers J."/>
            <person name="Rivas-Marin E."/>
            <person name="Kohn T."/>
            <person name="Peeters S.H."/>
            <person name="Heuer A."/>
            <person name="Rast P."/>
            <person name="Oberbeckmann S."/>
            <person name="Bunk B."/>
            <person name="Jeske O."/>
            <person name="Meyerdierks A."/>
            <person name="Storesund J.E."/>
            <person name="Kallscheuer N."/>
            <person name="Luecker S."/>
            <person name="Lage O.M."/>
            <person name="Pohl T."/>
            <person name="Merkel B.J."/>
            <person name="Hornburger P."/>
            <person name="Mueller R.-W."/>
            <person name="Bruemmer F."/>
            <person name="Labrenz M."/>
            <person name="Spormann A.M."/>
            <person name="Op den Camp H."/>
            <person name="Overmann J."/>
            <person name="Amann R."/>
            <person name="Jetten M.S.M."/>
            <person name="Mascher T."/>
            <person name="Medema M.H."/>
            <person name="Devos D.P."/>
            <person name="Kaster A.-K."/>
            <person name="Ovreas L."/>
            <person name="Rohde M."/>
            <person name="Galperin M.Y."/>
            <person name="Jogler C."/>
        </authorList>
    </citation>
    <scope>NUCLEOTIDE SEQUENCE [LARGE SCALE GENOMIC DNA]</scope>
    <source>
        <strain evidence="2 3">Pan44</strain>
    </source>
</reference>
<feature type="domain" description="Peptidase U32 collagenase" evidence="1">
    <location>
        <begin position="413"/>
        <end position="531"/>
    </location>
</feature>
<dbReference type="EC" id="3.4.-.-" evidence="2"/>
<dbReference type="GO" id="GO:0008233">
    <property type="term" value="F:peptidase activity"/>
    <property type="evidence" value="ECO:0007669"/>
    <property type="project" value="UniProtKB-KW"/>
</dbReference>